<protein>
    <submittedName>
        <fullName evidence="1">Uncharacterized protein</fullName>
    </submittedName>
</protein>
<gene>
    <name evidence="1" type="ORF">SAMN05192574_11235</name>
</gene>
<reference evidence="2" key="1">
    <citation type="submission" date="2016-10" db="EMBL/GenBank/DDBJ databases">
        <authorList>
            <person name="Varghese N."/>
            <person name="Submissions S."/>
        </authorList>
    </citation>
    <scope>NUCLEOTIDE SEQUENCE [LARGE SCALE GENOMIC DNA]</scope>
    <source>
        <strain evidence="2">Gh-48</strain>
    </source>
</reference>
<sequence>MKNARAICPGVFVLNPFLVNVFIKLCHCEARSNLVAMHIGHALATRLPRYARNDIVFIVFTSHFYLLNTYGRSRAAA</sequence>
<keyword evidence="2" id="KW-1185">Reference proteome</keyword>
<dbReference type="Proteomes" id="UP000198942">
    <property type="component" value="Unassembled WGS sequence"/>
</dbReference>
<name>A0A1H8S8S8_9SPHI</name>
<proteinExistence type="predicted"/>
<evidence type="ECO:0000313" key="1">
    <source>
        <dbReference type="EMBL" id="SEO74957.1"/>
    </source>
</evidence>
<accession>A0A1H8S8S8</accession>
<evidence type="ECO:0000313" key="2">
    <source>
        <dbReference type="Proteomes" id="UP000198942"/>
    </source>
</evidence>
<dbReference type="AlphaFoldDB" id="A0A1H8S8S8"/>
<organism evidence="1 2">
    <name type="scientific">Mucilaginibacter gossypiicola</name>
    <dbReference type="NCBI Taxonomy" id="551995"/>
    <lineage>
        <taxon>Bacteria</taxon>
        <taxon>Pseudomonadati</taxon>
        <taxon>Bacteroidota</taxon>
        <taxon>Sphingobacteriia</taxon>
        <taxon>Sphingobacteriales</taxon>
        <taxon>Sphingobacteriaceae</taxon>
        <taxon>Mucilaginibacter</taxon>
    </lineage>
</organism>
<dbReference type="EMBL" id="FOCL01000012">
    <property type="protein sequence ID" value="SEO74957.1"/>
    <property type="molecule type" value="Genomic_DNA"/>
</dbReference>